<dbReference type="SUPFAM" id="SSF102735">
    <property type="entry name" value="Trigger factor ribosome-binding domain"/>
    <property type="match status" value="1"/>
</dbReference>
<keyword evidence="17" id="KW-1185">Reference proteome</keyword>
<evidence type="ECO:0000256" key="2">
    <source>
        <dbReference type="ARBA" id="ARBA00005464"/>
    </source>
</evidence>
<evidence type="ECO:0000256" key="10">
    <source>
        <dbReference type="ARBA" id="ARBA00029986"/>
    </source>
</evidence>
<dbReference type="InterPro" id="IPR001179">
    <property type="entry name" value="PPIase_FKBP_dom"/>
</dbReference>
<evidence type="ECO:0000256" key="4">
    <source>
        <dbReference type="ARBA" id="ARBA00016902"/>
    </source>
</evidence>
<dbReference type="InParanoid" id="D4H5W5"/>
<evidence type="ECO:0000256" key="7">
    <source>
        <dbReference type="ARBA" id="ARBA00023186"/>
    </source>
</evidence>
<dbReference type="PaxDb" id="522772-Dacet_2805"/>
<evidence type="ECO:0000256" key="8">
    <source>
        <dbReference type="ARBA" id="ARBA00023235"/>
    </source>
</evidence>
<keyword evidence="8 11" id="KW-0413">Isomerase</keyword>
<evidence type="ECO:0000256" key="11">
    <source>
        <dbReference type="HAMAP-Rule" id="MF_00303"/>
    </source>
</evidence>
<dbReference type="Gene3D" id="1.10.3120.10">
    <property type="entry name" value="Trigger factor, C-terminal domain"/>
    <property type="match status" value="1"/>
</dbReference>
<dbReference type="FunFam" id="3.10.50.40:FF:000001">
    <property type="entry name" value="Trigger factor"/>
    <property type="match status" value="1"/>
</dbReference>
<proteinExistence type="inferred from homology"/>
<keyword evidence="14" id="KW-0175">Coiled coil</keyword>
<dbReference type="Gene3D" id="3.10.50.40">
    <property type="match status" value="1"/>
</dbReference>
<comment type="subcellular location">
    <subcellularLocation>
        <location evidence="11">Cytoplasm</location>
    </subcellularLocation>
    <text evidence="11">About half TF is bound to the ribosome near the polypeptide exit tunnel while the other half is free in the cytoplasm.</text>
</comment>
<name>D4H5W5_DENA2</name>
<dbReference type="InterPro" id="IPR008880">
    <property type="entry name" value="Trigger_fac_C"/>
</dbReference>
<keyword evidence="11" id="KW-0963">Cytoplasm</keyword>
<dbReference type="AlphaFoldDB" id="D4H5W5"/>
<evidence type="ECO:0000256" key="1">
    <source>
        <dbReference type="ARBA" id="ARBA00000971"/>
    </source>
</evidence>
<keyword evidence="9 11" id="KW-0131">Cell cycle</keyword>
<evidence type="ECO:0000256" key="6">
    <source>
        <dbReference type="ARBA" id="ARBA00023110"/>
    </source>
</evidence>
<dbReference type="GO" id="GO:0051301">
    <property type="term" value="P:cell division"/>
    <property type="evidence" value="ECO:0007669"/>
    <property type="project" value="UniProtKB-KW"/>
</dbReference>
<reference evidence="16 17" key="1">
    <citation type="journal article" date="2010" name="Stand. Genomic Sci.">
        <title>Complete genome sequence of Denitrovibrio acetiphilus type strain (N2460).</title>
        <authorList>
            <person name="Kiss H."/>
            <person name="Lang E."/>
            <person name="Lapidus A."/>
            <person name="Copeland A."/>
            <person name="Nolan M."/>
            <person name="Glavina Del Rio T."/>
            <person name="Chen F."/>
            <person name="Lucas S."/>
            <person name="Tice H."/>
            <person name="Cheng J.F."/>
            <person name="Han C."/>
            <person name="Goodwin L."/>
            <person name="Pitluck S."/>
            <person name="Liolios K."/>
            <person name="Pati A."/>
            <person name="Ivanova N."/>
            <person name="Mavromatis K."/>
            <person name="Chen A."/>
            <person name="Palaniappan K."/>
            <person name="Land M."/>
            <person name="Hauser L."/>
            <person name="Chang Y.J."/>
            <person name="Jeffries C.D."/>
            <person name="Detter J.C."/>
            <person name="Brettin T."/>
            <person name="Spring S."/>
            <person name="Rohde M."/>
            <person name="Goker M."/>
            <person name="Woyke T."/>
            <person name="Bristow J."/>
            <person name="Eisen J.A."/>
            <person name="Markowitz V."/>
            <person name="Hugenholtz P."/>
            <person name="Kyrpides N.C."/>
            <person name="Klenk H.P."/>
        </authorList>
    </citation>
    <scope>NUCLEOTIDE SEQUENCE [LARGE SCALE GENOMIC DNA]</scope>
    <source>
        <strain evidence="17">DSM 12809 / NBRC 114555 / N2460</strain>
    </source>
</reference>
<dbReference type="Proteomes" id="UP000002012">
    <property type="component" value="Chromosome"/>
</dbReference>
<comment type="similarity">
    <text evidence="2 11 13">Belongs to the FKBP-type PPIase family. Tig subfamily.</text>
</comment>
<dbReference type="InterPro" id="IPR046357">
    <property type="entry name" value="PPIase_dom_sf"/>
</dbReference>
<dbReference type="SUPFAM" id="SSF54534">
    <property type="entry name" value="FKBP-like"/>
    <property type="match status" value="1"/>
</dbReference>
<evidence type="ECO:0000313" key="17">
    <source>
        <dbReference type="Proteomes" id="UP000002012"/>
    </source>
</evidence>
<evidence type="ECO:0000256" key="12">
    <source>
        <dbReference type="PROSITE-ProRule" id="PRU00277"/>
    </source>
</evidence>
<dbReference type="EMBL" id="CP001968">
    <property type="protein sequence ID" value="ADD69556.1"/>
    <property type="molecule type" value="Genomic_DNA"/>
</dbReference>
<accession>D4H5W5</accession>
<dbReference type="GO" id="GO:0051083">
    <property type="term" value="P:'de novo' cotranslational protein folding"/>
    <property type="evidence" value="ECO:0007669"/>
    <property type="project" value="TreeGrafter"/>
</dbReference>
<dbReference type="Pfam" id="PF00254">
    <property type="entry name" value="FKBP_C"/>
    <property type="match status" value="1"/>
</dbReference>
<comment type="catalytic activity">
    <reaction evidence="1 11 12">
        <text>[protein]-peptidylproline (omega=180) = [protein]-peptidylproline (omega=0)</text>
        <dbReference type="Rhea" id="RHEA:16237"/>
        <dbReference type="Rhea" id="RHEA-COMP:10747"/>
        <dbReference type="Rhea" id="RHEA-COMP:10748"/>
        <dbReference type="ChEBI" id="CHEBI:83833"/>
        <dbReference type="ChEBI" id="CHEBI:83834"/>
        <dbReference type="EC" id="5.2.1.8"/>
    </reaction>
</comment>
<dbReference type="HAMAP" id="MF_00303">
    <property type="entry name" value="Trigger_factor_Tig"/>
    <property type="match status" value="1"/>
</dbReference>
<dbReference type="InterPro" id="IPR005215">
    <property type="entry name" value="Trig_fac"/>
</dbReference>
<dbReference type="KEGG" id="dap:Dacet_2805"/>
<dbReference type="GO" id="GO:0043335">
    <property type="term" value="P:protein unfolding"/>
    <property type="evidence" value="ECO:0007669"/>
    <property type="project" value="TreeGrafter"/>
</dbReference>
<gene>
    <name evidence="11" type="primary">tig</name>
    <name evidence="16" type="ordered locus">Dacet_2805</name>
</gene>
<dbReference type="EC" id="5.2.1.8" evidence="3 11"/>
<dbReference type="GO" id="GO:0003755">
    <property type="term" value="F:peptidyl-prolyl cis-trans isomerase activity"/>
    <property type="evidence" value="ECO:0007669"/>
    <property type="project" value="UniProtKB-UniRule"/>
</dbReference>
<dbReference type="FunCoup" id="D4H5W5">
    <property type="interactions" value="614"/>
</dbReference>
<feature type="coiled-coil region" evidence="14">
    <location>
        <begin position="257"/>
        <end position="288"/>
    </location>
</feature>
<dbReference type="RefSeq" id="WP_013012046.1">
    <property type="nucleotide sequence ID" value="NC_013943.1"/>
</dbReference>
<dbReference type="PIRSF" id="PIRSF003095">
    <property type="entry name" value="Trigger_factor"/>
    <property type="match status" value="1"/>
</dbReference>
<dbReference type="PROSITE" id="PS50059">
    <property type="entry name" value="FKBP_PPIASE"/>
    <property type="match status" value="1"/>
</dbReference>
<dbReference type="Pfam" id="PF05697">
    <property type="entry name" value="Trigger_N"/>
    <property type="match status" value="1"/>
</dbReference>
<dbReference type="Gene3D" id="3.30.70.1050">
    <property type="entry name" value="Trigger factor ribosome-binding domain"/>
    <property type="match status" value="1"/>
</dbReference>
<keyword evidence="7 11" id="KW-0143">Chaperone</keyword>
<dbReference type="GO" id="GO:0044183">
    <property type="term" value="F:protein folding chaperone"/>
    <property type="evidence" value="ECO:0007669"/>
    <property type="project" value="TreeGrafter"/>
</dbReference>
<dbReference type="STRING" id="522772.Dacet_2805"/>
<keyword evidence="5 11" id="KW-0132">Cell division</keyword>
<dbReference type="InterPro" id="IPR036611">
    <property type="entry name" value="Trigger_fac_ribosome-bd_sf"/>
</dbReference>
<sequence length="452" mass="50881">MKVTVADGEKSQKILSVEIPADTYKGVFDAELAKVSKNIKIQGFREGKAPKEMVLKEKGHAVRVQALELVVNDSVKTAIEENDIRAMGQPEVKDVKFEDDDTPITFNVHVDVFPTFEITKYKGFEFTKEMNEVAEEDLDAVLQNLRERQAAFEPVEGDDAVIAMGDQAVMDFEGSMNGEVIPNATAKDFALEIGSGQFVPGFEEQCVGIKKGEKKDIVVTFPENYQEPSMAGQPVTFAITINEIKRKAIPELDDEFAKDVDEKYETLAQLKEDIKKDLELEAEEMAKDAVYNSMLDKFMEENPFDIPTVMVREQAMRLVEQQLRQYAMYGIDPAQMGIDKNALAEQNFPVAEKQVKSALIINEIGEIEKINPTEEDTEKSLDEYAERYGKTKDELKKELDQYGGMQSFQNTVFTNMVYDLLLKENKVEDKIITKAERDAKVAEAAKEAGKEA</sequence>
<dbReference type="GO" id="GO:0015031">
    <property type="term" value="P:protein transport"/>
    <property type="evidence" value="ECO:0007669"/>
    <property type="project" value="UniProtKB-UniRule"/>
</dbReference>
<dbReference type="InterPro" id="IPR008881">
    <property type="entry name" value="Trigger_fac_ribosome-bd_bac"/>
</dbReference>
<evidence type="ECO:0000256" key="3">
    <source>
        <dbReference type="ARBA" id="ARBA00013194"/>
    </source>
</evidence>
<comment type="function">
    <text evidence="11">Involved in protein export. Acts as a chaperone by maintaining the newly synthesized protein in an open conformation. Functions as a peptidyl-prolyl cis-trans isomerase.</text>
</comment>
<dbReference type="eggNOG" id="COG0544">
    <property type="taxonomic scope" value="Bacteria"/>
</dbReference>
<comment type="domain">
    <text evidence="11">Consists of 3 domains; the N-terminus binds the ribosome, the middle domain has PPIase activity, while the C-terminus has intrinsic chaperone activity on its own.</text>
</comment>
<evidence type="ECO:0000256" key="9">
    <source>
        <dbReference type="ARBA" id="ARBA00023306"/>
    </source>
</evidence>
<evidence type="ECO:0000256" key="14">
    <source>
        <dbReference type="SAM" id="Coils"/>
    </source>
</evidence>
<organism evidence="16 17">
    <name type="scientific">Denitrovibrio acetiphilus (strain DSM 12809 / NBRC 114555 / N2460)</name>
    <dbReference type="NCBI Taxonomy" id="522772"/>
    <lineage>
        <taxon>Bacteria</taxon>
        <taxon>Pseudomonadati</taxon>
        <taxon>Deferribacterota</taxon>
        <taxon>Deferribacteres</taxon>
        <taxon>Deferribacterales</taxon>
        <taxon>Geovibrionaceae</taxon>
        <taxon>Denitrovibrio</taxon>
    </lineage>
</organism>
<dbReference type="SUPFAM" id="SSF109998">
    <property type="entry name" value="Triger factor/SurA peptide-binding domain-like"/>
    <property type="match status" value="1"/>
</dbReference>
<dbReference type="PANTHER" id="PTHR30560:SF3">
    <property type="entry name" value="TRIGGER FACTOR-LIKE PROTEIN TIG, CHLOROPLASTIC"/>
    <property type="match status" value="1"/>
</dbReference>
<dbReference type="PANTHER" id="PTHR30560">
    <property type="entry name" value="TRIGGER FACTOR CHAPERONE AND PEPTIDYL-PROLYL CIS/TRANS ISOMERASE"/>
    <property type="match status" value="1"/>
</dbReference>
<dbReference type="OrthoDB" id="9767721at2"/>
<keyword evidence="6 11" id="KW-0697">Rotamase</keyword>
<dbReference type="InterPro" id="IPR027304">
    <property type="entry name" value="Trigger_fact/SurA_dom_sf"/>
</dbReference>
<evidence type="ECO:0000313" key="16">
    <source>
        <dbReference type="EMBL" id="ADD69556.1"/>
    </source>
</evidence>
<dbReference type="InterPro" id="IPR037041">
    <property type="entry name" value="Trigger_fac_C_sf"/>
</dbReference>
<feature type="domain" description="PPIase FKBP-type" evidence="15">
    <location>
        <begin position="165"/>
        <end position="250"/>
    </location>
</feature>
<dbReference type="GO" id="GO:0043022">
    <property type="term" value="F:ribosome binding"/>
    <property type="evidence" value="ECO:0007669"/>
    <property type="project" value="TreeGrafter"/>
</dbReference>
<dbReference type="GO" id="GO:0005737">
    <property type="term" value="C:cytoplasm"/>
    <property type="evidence" value="ECO:0007669"/>
    <property type="project" value="UniProtKB-SubCell"/>
</dbReference>
<dbReference type="HOGENOM" id="CLU_033058_3_2_0"/>
<evidence type="ECO:0000256" key="13">
    <source>
        <dbReference type="RuleBase" id="RU003914"/>
    </source>
</evidence>
<dbReference type="NCBIfam" id="TIGR00115">
    <property type="entry name" value="tig"/>
    <property type="match status" value="1"/>
</dbReference>
<dbReference type="Pfam" id="PF05698">
    <property type="entry name" value="Trigger_C"/>
    <property type="match status" value="1"/>
</dbReference>
<evidence type="ECO:0000259" key="15">
    <source>
        <dbReference type="PROSITE" id="PS50059"/>
    </source>
</evidence>
<protein>
    <recommendedName>
        <fullName evidence="4 11">Trigger factor</fullName>
        <shortName evidence="11">TF</shortName>
        <ecNumber evidence="3 11">5.2.1.8</ecNumber>
    </recommendedName>
    <alternativeName>
        <fullName evidence="10 11">PPIase</fullName>
    </alternativeName>
</protein>
<evidence type="ECO:0000256" key="5">
    <source>
        <dbReference type="ARBA" id="ARBA00022618"/>
    </source>
</evidence>